<reference evidence="1" key="2">
    <citation type="journal article" date="2008" name="Genome Biol.">
        <title>Improved genome assembly and evidence-based global gene model set for the chordate Ciona intestinalis: new insight into intron and operon populations.</title>
        <authorList>
            <person name="Satou Y."/>
            <person name="Mineta K."/>
            <person name="Ogasawara M."/>
            <person name="Sasakura Y."/>
            <person name="Shoguchi E."/>
            <person name="Ueno K."/>
            <person name="Yamada L."/>
            <person name="Matsumoto J."/>
            <person name="Wasserscheid J."/>
            <person name="Dewar K."/>
            <person name="Wiley G.B."/>
            <person name="Macmil S.L."/>
            <person name="Roe B.A."/>
            <person name="Zeller R.W."/>
            <person name="Hastings K.E."/>
            <person name="Lemaire P."/>
            <person name="Lindquist E."/>
            <person name="Endo T."/>
            <person name="Hotta K."/>
            <person name="Inaba K."/>
        </authorList>
    </citation>
    <scope>NUCLEOTIDE SEQUENCE [LARGE SCALE GENOMIC DNA]</scope>
    <source>
        <strain evidence="1">wild type</strain>
    </source>
</reference>
<accession>H2XJJ2</accession>
<reference evidence="1" key="3">
    <citation type="submission" date="2025-08" db="UniProtKB">
        <authorList>
            <consortium name="Ensembl"/>
        </authorList>
    </citation>
    <scope>IDENTIFICATION</scope>
</reference>
<evidence type="ECO:0000313" key="1">
    <source>
        <dbReference type="Ensembl" id="ENSCINP00000029824.1"/>
    </source>
</evidence>
<dbReference type="InParanoid" id="H2XJJ2"/>
<dbReference type="Ensembl" id="ENSCINT00000036054.1">
    <property type="protein sequence ID" value="ENSCINP00000029824.1"/>
    <property type="gene ID" value="ENSCING00000021964.1"/>
</dbReference>
<dbReference type="EMBL" id="EAAA01002497">
    <property type="status" value="NOT_ANNOTATED_CDS"/>
    <property type="molecule type" value="Genomic_DNA"/>
</dbReference>
<dbReference type="AlphaFoldDB" id="H2XJJ2"/>
<evidence type="ECO:0000313" key="2">
    <source>
        <dbReference type="Proteomes" id="UP000008144"/>
    </source>
</evidence>
<dbReference type="SUPFAM" id="SSF47986">
    <property type="entry name" value="DEATH domain"/>
    <property type="match status" value="1"/>
</dbReference>
<dbReference type="CDD" id="cd01670">
    <property type="entry name" value="Death"/>
    <property type="match status" value="1"/>
</dbReference>
<proteinExistence type="predicted"/>
<sequence>MPIQGNDKEIYDALERFDSNDFLKFARTHLQLTNREIQVITKNNINNGVDEQQFQIVLKWMRQNERANTVEKLKIKADSFF</sequence>
<dbReference type="Proteomes" id="UP000008144">
    <property type="component" value="Chromosome 7"/>
</dbReference>
<protein>
    <submittedName>
        <fullName evidence="1">Uncharacterized protein</fullName>
    </submittedName>
</protein>
<keyword evidence="2" id="KW-1185">Reference proteome</keyword>
<name>H2XJJ2_CIOIN</name>
<dbReference type="InterPro" id="IPR011029">
    <property type="entry name" value="DEATH-like_dom_sf"/>
</dbReference>
<reference evidence="1" key="4">
    <citation type="submission" date="2025-09" db="UniProtKB">
        <authorList>
            <consortium name="Ensembl"/>
        </authorList>
    </citation>
    <scope>IDENTIFICATION</scope>
</reference>
<reference evidence="2" key="1">
    <citation type="journal article" date="2002" name="Science">
        <title>The draft genome of Ciona intestinalis: insights into chordate and vertebrate origins.</title>
        <authorList>
            <person name="Dehal P."/>
            <person name="Satou Y."/>
            <person name="Campbell R.K."/>
            <person name="Chapman J."/>
            <person name="Degnan B."/>
            <person name="De Tomaso A."/>
            <person name="Davidson B."/>
            <person name="Di Gregorio A."/>
            <person name="Gelpke M."/>
            <person name="Goodstein D.M."/>
            <person name="Harafuji N."/>
            <person name="Hastings K.E."/>
            <person name="Ho I."/>
            <person name="Hotta K."/>
            <person name="Huang W."/>
            <person name="Kawashima T."/>
            <person name="Lemaire P."/>
            <person name="Martinez D."/>
            <person name="Meinertzhagen I.A."/>
            <person name="Necula S."/>
            <person name="Nonaka M."/>
            <person name="Putnam N."/>
            <person name="Rash S."/>
            <person name="Saiga H."/>
            <person name="Satake M."/>
            <person name="Terry A."/>
            <person name="Yamada L."/>
            <person name="Wang H.G."/>
            <person name="Awazu S."/>
            <person name="Azumi K."/>
            <person name="Boore J."/>
            <person name="Branno M."/>
            <person name="Chin-Bow S."/>
            <person name="DeSantis R."/>
            <person name="Doyle S."/>
            <person name="Francino P."/>
            <person name="Keys D.N."/>
            <person name="Haga S."/>
            <person name="Hayashi H."/>
            <person name="Hino K."/>
            <person name="Imai K.S."/>
            <person name="Inaba K."/>
            <person name="Kano S."/>
            <person name="Kobayashi K."/>
            <person name="Kobayashi M."/>
            <person name="Lee B.I."/>
            <person name="Makabe K.W."/>
            <person name="Manohar C."/>
            <person name="Matassi G."/>
            <person name="Medina M."/>
            <person name="Mochizuki Y."/>
            <person name="Mount S."/>
            <person name="Morishita T."/>
            <person name="Miura S."/>
            <person name="Nakayama A."/>
            <person name="Nishizaka S."/>
            <person name="Nomoto H."/>
            <person name="Ohta F."/>
            <person name="Oishi K."/>
            <person name="Rigoutsos I."/>
            <person name="Sano M."/>
            <person name="Sasaki A."/>
            <person name="Sasakura Y."/>
            <person name="Shoguchi E."/>
            <person name="Shin-i T."/>
            <person name="Spagnuolo A."/>
            <person name="Stainier D."/>
            <person name="Suzuki M.M."/>
            <person name="Tassy O."/>
            <person name="Takatori N."/>
            <person name="Tokuoka M."/>
            <person name="Yagi K."/>
            <person name="Yoshizaki F."/>
            <person name="Wada S."/>
            <person name="Zhang C."/>
            <person name="Hyatt P.D."/>
            <person name="Larimer F."/>
            <person name="Detter C."/>
            <person name="Doggett N."/>
            <person name="Glavina T."/>
            <person name="Hawkins T."/>
            <person name="Richardson P."/>
            <person name="Lucas S."/>
            <person name="Kohara Y."/>
            <person name="Levine M."/>
            <person name="Satoh N."/>
            <person name="Rokhsar D.S."/>
        </authorList>
    </citation>
    <scope>NUCLEOTIDE SEQUENCE [LARGE SCALE GENOMIC DNA]</scope>
</reference>
<dbReference type="HOGENOM" id="CLU_2579904_0_0_1"/>
<organism evidence="1 2">
    <name type="scientific">Ciona intestinalis</name>
    <name type="common">Transparent sea squirt</name>
    <name type="synonym">Ascidia intestinalis</name>
    <dbReference type="NCBI Taxonomy" id="7719"/>
    <lineage>
        <taxon>Eukaryota</taxon>
        <taxon>Metazoa</taxon>
        <taxon>Chordata</taxon>
        <taxon>Tunicata</taxon>
        <taxon>Ascidiacea</taxon>
        <taxon>Phlebobranchia</taxon>
        <taxon>Cionidae</taxon>
        <taxon>Ciona</taxon>
    </lineage>
</organism>
<dbReference type="Gene3D" id="1.10.533.10">
    <property type="entry name" value="Death Domain, Fas"/>
    <property type="match status" value="1"/>
</dbReference>